<dbReference type="PANTHER" id="PTHR32234">
    <property type="entry name" value="THIOL:DISULFIDE INTERCHANGE PROTEIN DSBD"/>
    <property type="match status" value="1"/>
</dbReference>
<protein>
    <recommendedName>
        <fullName evidence="7">DUF255 domain-containing protein</fullName>
    </recommendedName>
</protein>
<reference evidence="5" key="1">
    <citation type="journal article" date="2014" name="Int. J. Syst. Evol. Microbiol.">
        <title>Complete genome sequence of Corynebacterium casei LMG S-19264T (=DSM 44701T), isolated from a smear-ripened cheese.</title>
        <authorList>
            <consortium name="US DOE Joint Genome Institute (JGI-PGF)"/>
            <person name="Walter F."/>
            <person name="Albersmeier A."/>
            <person name="Kalinowski J."/>
            <person name="Ruckert C."/>
        </authorList>
    </citation>
    <scope>NUCLEOTIDE SEQUENCE</scope>
    <source>
        <strain evidence="5">NBRC 108769</strain>
    </source>
</reference>
<keyword evidence="2" id="KW-0732">Signal</keyword>
<dbReference type="Gene3D" id="3.40.30.10">
    <property type="entry name" value="Glutaredoxin"/>
    <property type="match status" value="1"/>
</dbReference>
<evidence type="ECO:0000256" key="1">
    <source>
        <dbReference type="ARBA" id="ARBA00023284"/>
    </source>
</evidence>
<evidence type="ECO:0000313" key="6">
    <source>
        <dbReference type="Proteomes" id="UP001156666"/>
    </source>
</evidence>
<feature type="signal peptide" evidence="2">
    <location>
        <begin position="1"/>
        <end position="18"/>
    </location>
</feature>
<dbReference type="PROSITE" id="PS00194">
    <property type="entry name" value="THIOREDOXIN_1"/>
    <property type="match status" value="1"/>
</dbReference>
<proteinExistence type="predicted"/>
<accession>A0AA37SWJ8</accession>
<dbReference type="InterPro" id="IPR036249">
    <property type="entry name" value="Thioredoxin-like_sf"/>
</dbReference>
<gene>
    <name evidence="5" type="ORF">GCM10007940_37890</name>
</gene>
<reference evidence="5" key="2">
    <citation type="submission" date="2023-01" db="EMBL/GenBank/DDBJ databases">
        <title>Draft genome sequence of Portibacter lacus strain NBRC 108769.</title>
        <authorList>
            <person name="Sun Q."/>
            <person name="Mori K."/>
        </authorList>
    </citation>
    <scope>NUCLEOTIDE SEQUENCE</scope>
    <source>
        <strain evidence="5">NBRC 108769</strain>
    </source>
</reference>
<feature type="domain" description="Thioredoxin" evidence="3">
    <location>
        <begin position="10"/>
        <end position="140"/>
    </location>
</feature>
<dbReference type="InterPro" id="IPR013766">
    <property type="entry name" value="Thioredoxin_domain"/>
</dbReference>
<dbReference type="EMBL" id="BSOH01000027">
    <property type="protein sequence ID" value="GLR19173.1"/>
    <property type="molecule type" value="Genomic_DNA"/>
</dbReference>
<dbReference type="InterPro" id="IPR036680">
    <property type="entry name" value="SPOR-like_sf"/>
</dbReference>
<keyword evidence="1" id="KW-0676">Redox-active center</keyword>
<evidence type="ECO:0000259" key="4">
    <source>
        <dbReference type="PROSITE" id="PS51724"/>
    </source>
</evidence>
<name>A0AA37SWJ8_9BACT</name>
<dbReference type="AlphaFoldDB" id="A0AA37SWJ8"/>
<dbReference type="InterPro" id="IPR007730">
    <property type="entry name" value="SPOR-like_dom"/>
</dbReference>
<dbReference type="PROSITE" id="PS51724">
    <property type="entry name" value="SPOR"/>
    <property type="match status" value="1"/>
</dbReference>
<dbReference type="Gene3D" id="3.30.70.1070">
    <property type="entry name" value="Sporulation related repeat"/>
    <property type="match status" value="1"/>
</dbReference>
<evidence type="ECO:0000256" key="2">
    <source>
        <dbReference type="SAM" id="SignalP"/>
    </source>
</evidence>
<dbReference type="Pfam" id="PF05036">
    <property type="entry name" value="SPOR"/>
    <property type="match status" value="1"/>
</dbReference>
<sequence>MRMITMMLCLLFLYSANAENNPNSIHFFDGDFESAKMKAGDEGKLFFVDFYATWCTPCKWMEETTFNDTEVVGLLTENYVSLKIDIDDLDGYSIKERFQVSVLPTILIFNSSGELVARVEETLSSRNMAKLLTFHNKDENKIQVKHSINSSPKTTISDSYKSYTKQKVAKPSVNTTKPANQKFRIQLGVFKEFENTYDMVNALKSKFLEPVIVLNDYADGKVVYKVMMGAFETKEEATGFKNILKEDFSLEGLVK</sequence>
<dbReference type="RefSeq" id="WP_235292154.1">
    <property type="nucleotide sequence ID" value="NZ_BSOH01000027.1"/>
</dbReference>
<dbReference type="SUPFAM" id="SSF110997">
    <property type="entry name" value="Sporulation related repeat"/>
    <property type="match status" value="1"/>
</dbReference>
<evidence type="ECO:0008006" key="7">
    <source>
        <dbReference type="Google" id="ProtNLM"/>
    </source>
</evidence>
<feature type="chain" id="PRO_5041265753" description="DUF255 domain-containing protein" evidence="2">
    <location>
        <begin position="19"/>
        <end position="255"/>
    </location>
</feature>
<dbReference type="InterPro" id="IPR017937">
    <property type="entry name" value="Thioredoxin_CS"/>
</dbReference>
<dbReference type="GO" id="GO:0042834">
    <property type="term" value="F:peptidoglycan binding"/>
    <property type="evidence" value="ECO:0007669"/>
    <property type="project" value="InterPro"/>
</dbReference>
<dbReference type="PROSITE" id="PS51352">
    <property type="entry name" value="THIOREDOXIN_2"/>
    <property type="match status" value="1"/>
</dbReference>
<evidence type="ECO:0000259" key="3">
    <source>
        <dbReference type="PROSITE" id="PS51352"/>
    </source>
</evidence>
<comment type="caution">
    <text evidence="5">The sequence shown here is derived from an EMBL/GenBank/DDBJ whole genome shotgun (WGS) entry which is preliminary data.</text>
</comment>
<dbReference type="Pfam" id="PF13899">
    <property type="entry name" value="Thioredoxin_7"/>
    <property type="match status" value="1"/>
</dbReference>
<dbReference type="Proteomes" id="UP001156666">
    <property type="component" value="Unassembled WGS sequence"/>
</dbReference>
<dbReference type="PANTHER" id="PTHR32234:SF0">
    <property type="entry name" value="THIOL:DISULFIDE INTERCHANGE PROTEIN DSBD"/>
    <property type="match status" value="1"/>
</dbReference>
<organism evidence="5 6">
    <name type="scientific">Portibacter lacus</name>
    <dbReference type="NCBI Taxonomy" id="1099794"/>
    <lineage>
        <taxon>Bacteria</taxon>
        <taxon>Pseudomonadati</taxon>
        <taxon>Bacteroidota</taxon>
        <taxon>Saprospiria</taxon>
        <taxon>Saprospirales</taxon>
        <taxon>Haliscomenobacteraceae</taxon>
        <taxon>Portibacter</taxon>
    </lineage>
</organism>
<keyword evidence="6" id="KW-1185">Reference proteome</keyword>
<dbReference type="SUPFAM" id="SSF52833">
    <property type="entry name" value="Thioredoxin-like"/>
    <property type="match status" value="1"/>
</dbReference>
<dbReference type="GO" id="GO:0045454">
    <property type="term" value="P:cell redox homeostasis"/>
    <property type="evidence" value="ECO:0007669"/>
    <property type="project" value="TreeGrafter"/>
</dbReference>
<evidence type="ECO:0000313" key="5">
    <source>
        <dbReference type="EMBL" id="GLR19173.1"/>
    </source>
</evidence>
<feature type="domain" description="SPOR" evidence="4">
    <location>
        <begin position="177"/>
        <end position="255"/>
    </location>
</feature>
<dbReference type="GO" id="GO:0015035">
    <property type="term" value="F:protein-disulfide reductase activity"/>
    <property type="evidence" value="ECO:0007669"/>
    <property type="project" value="TreeGrafter"/>
</dbReference>